<dbReference type="Gene3D" id="1.10.530.10">
    <property type="match status" value="1"/>
</dbReference>
<dbReference type="InterPro" id="IPR023346">
    <property type="entry name" value="Lysozyme-like_dom_sf"/>
</dbReference>
<evidence type="ECO:0000313" key="3">
    <source>
        <dbReference type="EMBL" id="WBG90018.1"/>
    </source>
</evidence>
<protein>
    <submittedName>
        <fullName evidence="3">Lytic transglycosylase domain-containing protein</fullName>
    </submittedName>
</protein>
<evidence type="ECO:0000259" key="2">
    <source>
        <dbReference type="Pfam" id="PF01464"/>
    </source>
</evidence>
<dbReference type="CDD" id="cd13401">
    <property type="entry name" value="Slt70-like"/>
    <property type="match status" value="1"/>
</dbReference>
<dbReference type="Pfam" id="PF01464">
    <property type="entry name" value="SLT"/>
    <property type="match status" value="1"/>
</dbReference>
<dbReference type="SUPFAM" id="SSF53955">
    <property type="entry name" value="Lysozyme-like"/>
    <property type="match status" value="1"/>
</dbReference>
<evidence type="ECO:0000256" key="1">
    <source>
        <dbReference type="ARBA" id="ARBA00007734"/>
    </source>
</evidence>
<reference evidence="3 4" key="1">
    <citation type="journal article" date="2022" name="J Glob Antimicrob Resist">
        <title>First complete genome of a multidrug resistant strain of the novel human pathogen Kalamiella piersonii (GABEKP28) identified in human saliva.</title>
        <authorList>
            <person name="McDonagh F."/>
            <person name="Singh N.K."/>
            <person name="Venkateswaran K."/>
            <person name="Lonappan A.M."/>
            <person name="Hallahan B."/>
            <person name="Tuohy A."/>
            <person name="Burke L."/>
            <person name="Kovarova A."/>
            <person name="Miliotis G."/>
        </authorList>
    </citation>
    <scope>NUCLEOTIDE SEQUENCE [LARGE SCALE GENOMIC DNA]</scope>
    <source>
        <strain evidence="3 4">GABEKP28</strain>
    </source>
</reference>
<dbReference type="PANTHER" id="PTHR37423:SF2">
    <property type="entry name" value="MEMBRANE-BOUND LYTIC MUREIN TRANSGLYCOSYLASE C"/>
    <property type="match status" value="1"/>
</dbReference>
<gene>
    <name evidence="3" type="ORF">N5580_13065</name>
</gene>
<evidence type="ECO:0000313" key="4">
    <source>
        <dbReference type="Proteomes" id="UP001211544"/>
    </source>
</evidence>
<organism evidence="3 4">
    <name type="scientific">Pantoea piersonii</name>
    <dbReference type="NCBI Taxonomy" id="2364647"/>
    <lineage>
        <taxon>Bacteria</taxon>
        <taxon>Pseudomonadati</taxon>
        <taxon>Pseudomonadota</taxon>
        <taxon>Gammaproteobacteria</taxon>
        <taxon>Enterobacterales</taxon>
        <taxon>Erwiniaceae</taxon>
        <taxon>Pantoea</taxon>
    </lineage>
</organism>
<sequence>MMQQGVNSLSNAAVGLQRQQEDAKFQDASLDAKTSIQSIAENAQQLQGKNALGSTKAGLQAFDQQVSQLQAPQNRQDDWQRQVKAMRLQLGGMLNSHEAQQMDVYRDGQFKGQVDLGVQGAAQTWKDPVAYNLNNATTAHAIDAYGEAQGWSQEQTNAYKQDYTRRAAQAATEAQISGIRQSMVNQDGTLNTFSGNVQPDQLFAGVISAESGGNQFDASGKPLVSGKGAVGVAQVMPGTAPEAARMAGLAWDEGRYQNDPAYNAALGKAYLDAQLKKYDGNAVLAVAAYNAGPGAVDQWLRKYGDPRSGKITNEDFIRNIPFQETQEYVGKVLSRAPSTPQNGGLSAITNTEYFKQLNPQQQSAAISSYSSMLEQQRNQSKGVLNGVVNDASAAYRSGQAPAMVPTREQLISTYGIVQGNQLATQLENDQQFGHTVNLIKNASPTDQLSILQQWKPTQTSSEDDRQNYQHLQTAISQVNAQRKSDPVLFAQQNGRAQPIDFSNSDTLVSSIRQRASDMQAVGNDWQQPVQLFSQAEAKQLTNTLGQMPPEQAAQTLKTIGSGLDYHGVSMMSSQLGNQSPVYGAVARMLNQPPVNNMADSRFFGTATKVDPNEAANVIMTGYKAIAPSDMDKKNGIQKMDLPPDAKLQAEFNSQVGNAFYGNSAAASQSFGIFKAAYAGILLTDPKKSVGNNSTAQTVVDTDVAKKAAGYATGGLNSDKVIMPYGMDEDTFKARISTASNAAFKSAGLNNPSNFTPVRAPSGNYMFLAGGRFAVDPKTGVPISVNLNGSD</sequence>
<dbReference type="AlphaFoldDB" id="A0AAJ5QH31"/>
<feature type="domain" description="Transglycosylase SLT" evidence="2">
    <location>
        <begin position="199"/>
        <end position="305"/>
    </location>
</feature>
<dbReference type="InterPro" id="IPR008258">
    <property type="entry name" value="Transglycosylase_SLT_dom_1"/>
</dbReference>
<keyword evidence="4" id="KW-1185">Reference proteome</keyword>
<dbReference type="EMBL" id="CP104758">
    <property type="protein sequence ID" value="WBG90018.1"/>
    <property type="molecule type" value="Genomic_DNA"/>
</dbReference>
<comment type="similarity">
    <text evidence="1">Belongs to the transglycosylase Slt family.</text>
</comment>
<proteinExistence type="inferred from homology"/>
<dbReference type="KEGG" id="kpie:N5580_13065"/>
<dbReference type="Proteomes" id="UP001211544">
    <property type="component" value="Chromosome"/>
</dbReference>
<dbReference type="PANTHER" id="PTHR37423">
    <property type="entry name" value="SOLUBLE LYTIC MUREIN TRANSGLYCOSYLASE-RELATED"/>
    <property type="match status" value="1"/>
</dbReference>
<accession>A0AAJ5QH31</accession>
<name>A0AAJ5QH31_9GAMM</name>
<dbReference type="RefSeq" id="WP_269949327.1">
    <property type="nucleotide sequence ID" value="NZ_CP104758.1"/>
</dbReference>